<gene>
    <name evidence="1" type="ORF">OBRU01_09614</name>
</gene>
<dbReference type="Proteomes" id="UP000037510">
    <property type="component" value="Unassembled WGS sequence"/>
</dbReference>
<evidence type="ECO:0000313" key="2">
    <source>
        <dbReference type="Proteomes" id="UP000037510"/>
    </source>
</evidence>
<name>A0A0L7L491_OPEBR</name>
<sequence>MYGSKTTIRLVFIQSHKKTRSCILDEKVNYYFIHKEAARLKYSVYFYARSCETCFKSIIVGW</sequence>
<dbReference type="AlphaFoldDB" id="A0A0L7L491"/>
<keyword evidence="2" id="KW-1185">Reference proteome</keyword>
<feature type="non-terminal residue" evidence="1">
    <location>
        <position position="62"/>
    </location>
</feature>
<organism evidence="1 2">
    <name type="scientific">Operophtera brumata</name>
    <name type="common">Winter moth</name>
    <name type="synonym">Phalaena brumata</name>
    <dbReference type="NCBI Taxonomy" id="104452"/>
    <lineage>
        <taxon>Eukaryota</taxon>
        <taxon>Metazoa</taxon>
        <taxon>Ecdysozoa</taxon>
        <taxon>Arthropoda</taxon>
        <taxon>Hexapoda</taxon>
        <taxon>Insecta</taxon>
        <taxon>Pterygota</taxon>
        <taxon>Neoptera</taxon>
        <taxon>Endopterygota</taxon>
        <taxon>Lepidoptera</taxon>
        <taxon>Glossata</taxon>
        <taxon>Ditrysia</taxon>
        <taxon>Geometroidea</taxon>
        <taxon>Geometridae</taxon>
        <taxon>Larentiinae</taxon>
        <taxon>Operophtera</taxon>
    </lineage>
</organism>
<evidence type="ECO:0000313" key="1">
    <source>
        <dbReference type="EMBL" id="KOB70141.1"/>
    </source>
</evidence>
<protein>
    <submittedName>
        <fullName evidence="1">Uncharacterized protein</fullName>
    </submittedName>
</protein>
<dbReference type="EMBL" id="JTDY01003107">
    <property type="protein sequence ID" value="KOB70141.1"/>
    <property type="molecule type" value="Genomic_DNA"/>
</dbReference>
<proteinExistence type="predicted"/>
<comment type="caution">
    <text evidence="1">The sequence shown here is derived from an EMBL/GenBank/DDBJ whole genome shotgun (WGS) entry which is preliminary data.</text>
</comment>
<reference evidence="1 2" key="1">
    <citation type="journal article" date="2015" name="Genome Biol. Evol.">
        <title>The genome of winter moth (Operophtera brumata) provides a genomic perspective on sexual dimorphism and phenology.</title>
        <authorList>
            <person name="Derks M.F."/>
            <person name="Smit S."/>
            <person name="Salis L."/>
            <person name="Schijlen E."/>
            <person name="Bossers A."/>
            <person name="Mateman C."/>
            <person name="Pijl A.S."/>
            <person name="de Ridder D."/>
            <person name="Groenen M.A."/>
            <person name="Visser M.E."/>
            <person name="Megens H.J."/>
        </authorList>
    </citation>
    <scope>NUCLEOTIDE SEQUENCE [LARGE SCALE GENOMIC DNA]</scope>
    <source>
        <strain evidence="1">WM2013NL</strain>
        <tissue evidence="1">Head and thorax</tissue>
    </source>
</reference>
<accession>A0A0L7L491</accession>